<dbReference type="KEGG" id="moz:MoryE10_05400"/>
<organism evidence="2 3">
    <name type="scientific">Methylogaea oryzae</name>
    <dbReference type="NCBI Taxonomy" id="1295382"/>
    <lineage>
        <taxon>Bacteria</taxon>
        <taxon>Pseudomonadati</taxon>
        <taxon>Pseudomonadota</taxon>
        <taxon>Gammaproteobacteria</taxon>
        <taxon>Methylococcales</taxon>
        <taxon>Methylococcaceae</taxon>
        <taxon>Methylogaea</taxon>
    </lineage>
</organism>
<evidence type="ECO:0000313" key="3">
    <source>
        <dbReference type="Proteomes" id="UP000824988"/>
    </source>
</evidence>
<dbReference type="InterPro" id="IPR050177">
    <property type="entry name" value="Lipid_A_modif_metabolic_enz"/>
</dbReference>
<dbReference type="AlphaFoldDB" id="A0A8D4VNS8"/>
<dbReference type="Proteomes" id="UP000824988">
    <property type="component" value="Chromosome"/>
</dbReference>
<proteinExistence type="predicted"/>
<dbReference type="RefSeq" id="WP_246598938.1">
    <property type="nucleotide sequence ID" value="NZ_AP019782.1"/>
</dbReference>
<keyword evidence="3" id="KW-1185">Reference proteome</keyword>
<dbReference type="EMBL" id="AP019782">
    <property type="protein sequence ID" value="BBL69934.1"/>
    <property type="molecule type" value="Genomic_DNA"/>
</dbReference>
<name>A0A8D4VNS8_9GAMM</name>
<dbReference type="Pfam" id="PF01370">
    <property type="entry name" value="Epimerase"/>
    <property type="match status" value="1"/>
</dbReference>
<sequence>MEHYPVVGFTGATGLVGQRLGGVLAARQRSAVALVRGATAASLGAATEVRAIGDIAEGKDFSDGLRGLDALIHLAARVHVMRETAADPLAEFRRVNTDGTERLARAAVRAGVRRFVYVSTAKVNGEATALGSPFREADPARPQDPYAISKWEAEQALWRVAAETGLEVVVVRPPLVYGPRVGGNFLRLLRWVRLGVPLPLASVRNRRSLVYVGNLADALMACVDRPEAAGKTYLVSDDQVFSTPELLRALASAMGVGARLWPCPPALLALAGRLLGKSGEIERLAGSLELDSSVIRRELHWRAPFDAAQGLAETAAWFKGESGHA</sequence>
<dbReference type="PANTHER" id="PTHR43245:SF58">
    <property type="entry name" value="BLL5923 PROTEIN"/>
    <property type="match status" value="1"/>
</dbReference>
<dbReference type="PANTHER" id="PTHR43245">
    <property type="entry name" value="BIFUNCTIONAL POLYMYXIN RESISTANCE PROTEIN ARNA"/>
    <property type="match status" value="1"/>
</dbReference>
<protein>
    <submittedName>
        <fullName evidence="2">UDP-glucose 4-epimerase</fullName>
    </submittedName>
</protein>
<dbReference type="InterPro" id="IPR001509">
    <property type="entry name" value="Epimerase_deHydtase"/>
</dbReference>
<evidence type="ECO:0000313" key="2">
    <source>
        <dbReference type="EMBL" id="BBL69934.1"/>
    </source>
</evidence>
<evidence type="ECO:0000259" key="1">
    <source>
        <dbReference type="Pfam" id="PF01370"/>
    </source>
</evidence>
<reference evidence="2" key="1">
    <citation type="submission" date="2019-06" db="EMBL/GenBank/DDBJ databases">
        <title>Complete genome sequence of Methylogaea oryzae strain JCM16910.</title>
        <authorList>
            <person name="Asakawa S."/>
        </authorList>
    </citation>
    <scope>NUCLEOTIDE SEQUENCE</scope>
    <source>
        <strain evidence="2">E10</strain>
    </source>
</reference>
<feature type="domain" description="NAD-dependent epimerase/dehydratase" evidence="1">
    <location>
        <begin position="10"/>
        <end position="233"/>
    </location>
</feature>
<gene>
    <name evidence="2" type="ORF">MoryE10_05400</name>
</gene>
<accession>A0A8D4VNS8</accession>